<feature type="domain" description="NAD-dependent epimerase/dehydratase" evidence="2">
    <location>
        <begin position="4"/>
        <end position="240"/>
    </location>
</feature>
<dbReference type="EMBL" id="SETE01000003">
    <property type="protein sequence ID" value="RYM33906.1"/>
    <property type="molecule type" value="Genomic_DNA"/>
</dbReference>
<evidence type="ECO:0000259" key="2">
    <source>
        <dbReference type="Pfam" id="PF01370"/>
    </source>
</evidence>
<evidence type="ECO:0000256" key="1">
    <source>
        <dbReference type="ARBA" id="ARBA00007637"/>
    </source>
</evidence>
<accession>A0A4V1WFP4</accession>
<organism evidence="3 4">
    <name type="scientific">Brumimicrobium glaciale</name>
    <dbReference type="NCBI Taxonomy" id="200475"/>
    <lineage>
        <taxon>Bacteria</taxon>
        <taxon>Pseudomonadati</taxon>
        <taxon>Bacteroidota</taxon>
        <taxon>Flavobacteriia</taxon>
        <taxon>Flavobacteriales</taxon>
        <taxon>Crocinitomicaceae</taxon>
        <taxon>Brumimicrobium</taxon>
    </lineage>
</organism>
<keyword evidence="4" id="KW-1185">Reference proteome</keyword>
<proteinExistence type="inferred from homology"/>
<dbReference type="SUPFAM" id="SSF51735">
    <property type="entry name" value="NAD(P)-binding Rossmann-fold domains"/>
    <property type="match status" value="1"/>
</dbReference>
<evidence type="ECO:0000313" key="4">
    <source>
        <dbReference type="Proteomes" id="UP000293952"/>
    </source>
</evidence>
<dbReference type="AlphaFoldDB" id="A0A4V1WFP4"/>
<dbReference type="Proteomes" id="UP000293952">
    <property type="component" value="Unassembled WGS sequence"/>
</dbReference>
<gene>
    <name evidence="3" type="ORF">ERX46_08045</name>
</gene>
<protein>
    <submittedName>
        <fullName evidence="3">NAD-dependent epimerase/dehydratase family protein</fullName>
    </submittedName>
</protein>
<reference evidence="3 4" key="1">
    <citation type="submission" date="2019-02" db="EMBL/GenBank/DDBJ databases">
        <title>Genome sequence of the sea-ice species Brumimicrobium glaciale.</title>
        <authorList>
            <person name="Bowman J.P."/>
        </authorList>
    </citation>
    <scope>NUCLEOTIDE SEQUENCE [LARGE SCALE GENOMIC DNA]</scope>
    <source>
        <strain evidence="3 4">IC156</strain>
    </source>
</reference>
<comment type="similarity">
    <text evidence="1">Belongs to the NAD(P)-dependent epimerase/dehydratase family.</text>
</comment>
<dbReference type="Gene3D" id="3.40.50.720">
    <property type="entry name" value="NAD(P)-binding Rossmann-like Domain"/>
    <property type="match status" value="1"/>
</dbReference>
<dbReference type="InterPro" id="IPR036291">
    <property type="entry name" value="NAD(P)-bd_dom_sf"/>
</dbReference>
<dbReference type="InterPro" id="IPR001509">
    <property type="entry name" value="Epimerase_deHydtase"/>
</dbReference>
<evidence type="ECO:0000313" key="3">
    <source>
        <dbReference type="EMBL" id="RYM33906.1"/>
    </source>
</evidence>
<dbReference type="PANTHER" id="PTHR43000">
    <property type="entry name" value="DTDP-D-GLUCOSE 4,6-DEHYDRATASE-RELATED"/>
    <property type="match status" value="1"/>
</dbReference>
<dbReference type="RefSeq" id="WP_130093347.1">
    <property type="nucleotide sequence ID" value="NZ_SETE01000003.1"/>
</dbReference>
<dbReference type="Pfam" id="PF01370">
    <property type="entry name" value="Epimerase"/>
    <property type="match status" value="1"/>
</dbReference>
<comment type="caution">
    <text evidence="3">The sequence shown here is derived from an EMBL/GenBank/DDBJ whole genome shotgun (WGS) entry which is preliminary data.</text>
</comment>
<name>A0A4V1WFP4_9FLAO</name>
<sequence length="315" mass="35881">MINILVTGGAGFIPSCLTSEMVKNPNYKVVAVDNFLTGHKLKISTSEFDNFQFIEADCNNYDQMKAIFDDNQFDYVFHYAAVVGVKRTTDHPLQVLEDIDGMNHIFKLSANSKVKRIFFSSSSEVYGEPVELPQHEQTTPLNSKLPYAIVKNLGEAYCRSYFHEFGLKYTVFRFFNTFGPKQSPDFVMSKFIKQALNNKDITIYGDGSQTRTFCYIDDNVSACMTAFEDDKFVNDVINVGNDIETTILELAKLVIKQTNSKSKIIFLPPLKEGDMTRRQPSTEKVRSLLDREFLPLKEGIEKVINSPVYKELNNL</sequence>
<dbReference type="OrthoDB" id="9801785at2"/>